<sequence>MQHLLKLTILAGLSLAAPGNAQSADSDKAVGDRAVGIHRRVLTLDSHADVLLPSTPKRYFLPDGGSRADLKRLIAGGVDAVVLAVAVGPGPRDAAGVAAARKEADAKLAWIKAFVADNPGRVGLALDAGEVERLHRAGKVAVIIGFQNARSIGSDLSQFDAFYKAGVRVFAFNHAGHNAFADSSRPWNEPESVNGGLSPLGRQGVKRLNDLGALIDVSQLSTAALLQTLELTRAPVVATHSSARGLIDSTRNLSDAELDAIKANGGVVQVTPFSPYLHRQDADSLRRIAGVRARYGLPATFKGPSDDASSLSQQRQDAFIDEVGAAQSRGTLAEFVDHIDYIAKRIGWQHVGIGSDFNHGSGVIGFDSEAEALNVTRELVRRGYDEAQIKAIWGGNFLRVLGAAEAARAS</sequence>
<dbReference type="InterPro" id="IPR032466">
    <property type="entry name" value="Metal_Hydrolase"/>
</dbReference>
<gene>
    <name evidence="1" type="ORF">MGWOODY_Smn3418</name>
</gene>
<dbReference type="Pfam" id="PF01244">
    <property type="entry name" value="Peptidase_M19"/>
    <property type="match status" value="1"/>
</dbReference>
<dbReference type="PANTHER" id="PTHR10443">
    <property type="entry name" value="MICROSOMAL DIPEPTIDASE"/>
    <property type="match status" value="1"/>
</dbReference>
<accession>A0A160THR1</accession>
<protein>
    <submittedName>
        <fullName evidence="1">Dipeptidase, pyoverdin biosynthesis PvdM</fullName>
    </submittedName>
</protein>
<dbReference type="GO" id="GO:0006508">
    <property type="term" value="P:proteolysis"/>
    <property type="evidence" value="ECO:0007669"/>
    <property type="project" value="InterPro"/>
</dbReference>
<reference evidence="1" key="1">
    <citation type="submission" date="2015-10" db="EMBL/GenBank/DDBJ databases">
        <authorList>
            <person name="Gilbert D.G."/>
        </authorList>
    </citation>
    <scope>NUCLEOTIDE SEQUENCE</scope>
</reference>
<dbReference type="AlphaFoldDB" id="A0A160THR1"/>
<dbReference type="Gene3D" id="3.20.20.140">
    <property type="entry name" value="Metal-dependent hydrolases"/>
    <property type="match status" value="1"/>
</dbReference>
<dbReference type="PANTHER" id="PTHR10443:SF12">
    <property type="entry name" value="DIPEPTIDASE"/>
    <property type="match status" value="1"/>
</dbReference>
<name>A0A160THR1_9ZZZZ</name>
<dbReference type="EMBL" id="CZQE01000092">
    <property type="protein sequence ID" value="CUS43871.1"/>
    <property type="molecule type" value="Genomic_DNA"/>
</dbReference>
<dbReference type="SUPFAM" id="SSF51556">
    <property type="entry name" value="Metallo-dependent hydrolases"/>
    <property type="match status" value="1"/>
</dbReference>
<organism evidence="1">
    <name type="scientific">hydrothermal vent metagenome</name>
    <dbReference type="NCBI Taxonomy" id="652676"/>
    <lineage>
        <taxon>unclassified sequences</taxon>
        <taxon>metagenomes</taxon>
        <taxon>ecological metagenomes</taxon>
    </lineage>
</organism>
<dbReference type="GO" id="GO:0070573">
    <property type="term" value="F:metallodipeptidase activity"/>
    <property type="evidence" value="ECO:0007669"/>
    <property type="project" value="InterPro"/>
</dbReference>
<proteinExistence type="predicted"/>
<dbReference type="Gene3D" id="1.10.287.650">
    <property type="entry name" value="L27 domain"/>
    <property type="match status" value="1"/>
</dbReference>
<evidence type="ECO:0000313" key="1">
    <source>
        <dbReference type="EMBL" id="CUS43871.1"/>
    </source>
</evidence>
<dbReference type="InterPro" id="IPR008257">
    <property type="entry name" value="Pept_M19"/>
</dbReference>
<dbReference type="PROSITE" id="PS51365">
    <property type="entry name" value="RENAL_DIPEPTIDASE_2"/>
    <property type="match status" value="1"/>
</dbReference>